<dbReference type="PANTHER" id="PTHR43712:SF12">
    <property type="entry name" value="STERIGMATOCYSTIN 8-O-METHYLTRANSFERASE"/>
    <property type="match status" value="1"/>
</dbReference>
<dbReference type="PANTHER" id="PTHR43712">
    <property type="entry name" value="PUTATIVE (AFU_ORTHOLOGUE AFUA_4G14580)-RELATED"/>
    <property type="match status" value="1"/>
</dbReference>
<dbReference type="InterPro" id="IPR029063">
    <property type="entry name" value="SAM-dependent_MTases_sf"/>
</dbReference>
<reference evidence="1 2" key="1">
    <citation type="submission" date="2023-06" db="EMBL/GenBank/DDBJ databases">
        <title>Black Yeasts Isolated from many extreme environments.</title>
        <authorList>
            <person name="Coleine C."/>
            <person name="Stajich J.E."/>
            <person name="Selbmann L."/>
        </authorList>
    </citation>
    <scope>NUCLEOTIDE SEQUENCE [LARGE SCALE GENOMIC DNA]</scope>
    <source>
        <strain evidence="1 2">CCFEE 5887</strain>
    </source>
</reference>
<comment type="caution">
    <text evidence="1">The sequence shown here is derived from an EMBL/GenBank/DDBJ whole genome shotgun (WGS) entry which is preliminary data.</text>
</comment>
<accession>A0AAV9Q9T5</accession>
<name>A0AAV9Q9T5_9PEZI</name>
<sequence>MSRATSTIINPVKSTASIVELAQQIQSDTRLISSYVAENSLPELSLSADAYPFFPSTGPPMLRNTSAHRSRSSKPEYRLAMPARSYVIEDTFPAASKLADAVEKYPRSQETNETAWNLAHGTDLSVFQYFEKHPSRMKRFMGAMNMMISFNSGERDLDGWKSLFKMPDSWLGLRYIVTPPGSALSIMELDLRGPDSIRSPTR</sequence>
<evidence type="ECO:0000313" key="2">
    <source>
        <dbReference type="Proteomes" id="UP001345827"/>
    </source>
</evidence>
<keyword evidence="2" id="KW-1185">Reference proteome</keyword>
<dbReference type="EMBL" id="JAXLQG010000007">
    <property type="protein sequence ID" value="KAK5537355.1"/>
    <property type="molecule type" value="Genomic_DNA"/>
</dbReference>
<dbReference type="Proteomes" id="UP001345827">
    <property type="component" value="Unassembled WGS sequence"/>
</dbReference>
<dbReference type="Gene3D" id="3.40.50.150">
    <property type="entry name" value="Vaccinia Virus protein VP39"/>
    <property type="match status" value="1"/>
</dbReference>
<gene>
    <name evidence="1" type="ORF">LTR25_004606</name>
</gene>
<protein>
    <submittedName>
        <fullName evidence="1">Uncharacterized protein</fullName>
    </submittedName>
</protein>
<evidence type="ECO:0000313" key="1">
    <source>
        <dbReference type="EMBL" id="KAK5537355.1"/>
    </source>
</evidence>
<organism evidence="1 2">
    <name type="scientific">Vermiconidia calcicola</name>
    <dbReference type="NCBI Taxonomy" id="1690605"/>
    <lineage>
        <taxon>Eukaryota</taxon>
        <taxon>Fungi</taxon>
        <taxon>Dikarya</taxon>
        <taxon>Ascomycota</taxon>
        <taxon>Pezizomycotina</taxon>
        <taxon>Dothideomycetes</taxon>
        <taxon>Dothideomycetidae</taxon>
        <taxon>Mycosphaerellales</taxon>
        <taxon>Extremaceae</taxon>
        <taxon>Vermiconidia</taxon>
    </lineage>
</organism>
<dbReference type="AlphaFoldDB" id="A0AAV9Q9T5"/>
<proteinExistence type="predicted"/>